<feature type="compositionally biased region" description="Basic and acidic residues" evidence="1">
    <location>
        <begin position="1"/>
        <end position="14"/>
    </location>
</feature>
<sequence length="156" mass="16693">MQRQGKREIAEKTRRPAASSGTISTCKNPGATQPVIEPVRLGKERREWGSAIDVAETCSCSARVDSDGAADTGFAQQWQMFLLAAGKKATFKVTSATGAAGCGCLPHHSLKMRLAKIDGKIGKDWQGLVNIVKDWQELMESLLNTGMCVGVCGLVI</sequence>
<keyword evidence="3" id="KW-1185">Reference proteome</keyword>
<organism evidence="2 3">
    <name type="scientific">Dryococelus australis</name>
    <dbReference type="NCBI Taxonomy" id="614101"/>
    <lineage>
        <taxon>Eukaryota</taxon>
        <taxon>Metazoa</taxon>
        <taxon>Ecdysozoa</taxon>
        <taxon>Arthropoda</taxon>
        <taxon>Hexapoda</taxon>
        <taxon>Insecta</taxon>
        <taxon>Pterygota</taxon>
        <taxon>Neoptera</taxon>
        <taxon>Polyneoptera</taxon>
        <taxon>Phasmatodea</taxon>
        <taxon>Verophasmatodea</taxon>
        <taxon>Anareolatae</taxon>
        <taxon>Phasmatidae</taxon>
        <taxon>Eurycanthinae</taxon>
        <taxon>Dryococelus</taxon>
    </lineage>
</organism>
<evidence type="ECO:0000256" key="1">
    <source>
        <dbReference type="SAM" id="MobiDB-lite"/>
    </source>
</evidence>
<feature type="compositionally biased region" description="Polar residues" evidence="1">
    <location>
        <begin position="19"/>
        <end position="31"/>
    </location>
</feature>
<name>A0ABQ9IPE3_9NEOP</name>
<gene>
    <name evidence="2" type="ORF">PR048_003390</name>
</gene>
<dbReference type="Proteomes" id="UP001159363">
    <property type="component" value="Chromosome 1"/>
</dbReference>
<reference evidence="2 3" key="1">
    <citation type="submission" date="2023-02" db="EMBL/GenBank/DDBJ databases">
        <title>LHISI_Scaffold_Assembly.</title>
        <authorList>
            <person name="Stuart O.P."/>
            <person name="Cleave R."/>
            <person name="Magrath M.J.L."/>
            <person name="Mikheyev A.S."/>
        </authorList>
    </citation>
    <scope>NUCLEOTIDE SEQUENCE [LARGE SCALE GENOMIC DNA]</scope>
    <source>
        <strain evidence="2">Daus_M_001</strain>
        <tissue evidence="2">Leg muscle</tissue>
    </source>
</reference>
<proteinExistence type="predicted"/>
<evidence type="ECO:0000313" key="3">
    <source>
        <dbReference type="Proteomes" id="UP001159363"/>
    </source>
</evidence>
<accession>A0ABQ9IPE3</accession>
<evidence type="ECO:0000313" key="2">
    <source>
        <dbReference type="EMBL" id="KAJ8898030.1"/>
    </source>
</evidence>
<dbReference type="EMBL" id="JARBHB010000001">
    <property type="protein sequence ID" value="KAJ8898030.1"/>
    <property type="molecule type" value="Genomic_DNA"/>
</dbReference>
<protein>
    <submittedName>
        <fullName evidence="2">Uncharacterized protein</fullName>
    </submittedName>
</protein>
<feature type="region of interest" description="Disordered" evidence="1">
    <location>
        <begin position="1"/>
        <end position="32"/>
    </location>
</feature>
<comment type="caution">
    <text evidence="2">The sequence shown here is derived from an EMBL/GenBank/DDBJ whole genome shotgun (WGS) entry which is preliminary data.</text>
</comment>